<dbReference type="Gene3D" id="1.10.12.10">
    <property type="entry name" value="Lyase 2-enoyl-coa Hydratase, Chain A, domain 2"/>
    <property type="match status" value="1"/>
</dbReference>
<dbReference type="SUPFAM" id="SSF52096">
    <property type="entry name" value="ClpP/crotonase"/>
    <property type="match status" value="1"/>
</dbReference>
<dbReference type="PANTHER" id="PTHR43113">
    <property type="entry name" value="NUCLEOSIDE-DIPHOSPHATE-SUGAR EPIMERASE"/>
    <property type="match status" value="1"/>
</dbReference>
<reference evidence="1" key="1">
    <citation type="submission" date="2013-08" db="EMBL/GenBank/DDBJ databases">
        <authorList>
            <person name="Mendez C."/>
            <person name="Richter M."/>
            <person name="Ferrer M."/>
            <person name="Sanchez J."/>
        </authorList>
    </citation>
    <scope>NUCLEOTIDE SEQUENCE</scope>
</reference>
<accession>T1CRV7</accession>
<proteinExistence type="predicted"/>
<dbReference type="EMBL" id="AUZY01002588">
    <property type="protein sequence ID" value="EQD72020.1"/>
    <property type="molecule type" value="Genomic_DNA"/>
</dbReference>
<evidence type="ECO:0000313" key="1">
    <source>
        <dbReference type="EMBL" id="EQD72020.1"/>
    </source>
</evidence>
<dbReference type="InterPro" id="IPR001753">
    <property type="entry name" value="Enoyl-CoA_hydra/iso"/>
</dbReference>
<dbReference type="GO" id="GO:0009234">
    <property type="term" value="P:menaquinone biosynthetic process"/>
    <property type="evidence" value="ECO:0007669"/>
    <property type="project" value="TreeGrafter"/>
</dbReference>
<comment type="caution">
    <text evidence="1">The sequence shown here is derived from an EMBL/GenBank/DDBJ whole genome shotgun (WGS) entry which is preliminary data.</text>
</comment>
<gene>
    <name evidence="1" type="ORF">B1B_04127</name>
</gene>
<dbReference type="GO" id="GO:0005829">
    <property type="term" value="C:cytosol"/>
    <property type="evidence" value="ECO:0007669"/>
    <property type="project" value="TreeGrafter"/>
</dbReference>
<dbReference type="Gene3D" id="3.90.226.10">
    <property type="entry name" value="2-enoyl-CoA Hydratase, Chain A, domain 1"/>
    <property type="match status" value="1"/>
</dbReference>
<dbReference type="InterPro" id="IPR014748">
    <property type="entry name" value="Enoyl-CoA_hydra_C"/>
</dbReference>
<dbReference type="InterPro" id="IPR029045">
    <property type="entry name" value="ClpP/crotonase-like_dom_sf"/>
</dbReference>
<sequence length="355" mass="38997">PDVLAPMAPEEIDFRDLLYEKRDGIARITLNRPQAYNAYATGTLRELSRAVEDASVDDAIGVIVLTGVGSAAFCTGGDVREYAERYTQRPRDYWKYMGLFEGAVEALLRCGKPTIARLNGITVGGGNELHLACDLSVAASHVYLGQVGVGVGSVACGGATQWLPLVVGDRRARTMLFLNERIPARKALDWGLVSEVAPSVRRGTELVEEPTNEQIDLARKGLKGYQIDLAPLDASVDRLCHRLLGMFPECLRYTKQQVNFWKELSWHSTVGHGREWLSLHFTDREPHEGMNAFVEKRPPDVAGLRRRLAEGKGAEFLFGRPVRRCPACGAKGLPEDFEFCGRCGSAIVSPTAPGE</sequence>
<dbReference type="AlphaFoldDB" id="T1CRV7"/>
<dbReference type="Pfam" id="PF00378">
    <property type="entry name" value="ECH_1"/>
    <property type="match status" value="1"/>
</dbReference>
<organism evidence="1">
    <name type="scientific">mine drainage metagenome</name>
    <dbReference type="NCBI Taxonomy" id="410659"/>
    <lineage>
        <taxon>unclassified sequences</taxon>
        <taxon>metagenomes</taxon>
        <taxon>ecological metagenomes</taxon>
    </lineage>
</organism>
<dbReference type="PANTHER" id="PTHR43113:SF1">
    <property type="entry name" value="1,4-DIHYDROXY-2-NAPHTHOYL-COA SYNTHASE, PEROXISOMAL"/>
    <property type="match status" value="1"/>
</dbReference>
<reference evidence="1" key="2">
    <citation type="journal article" date="2014" name="ISME J.">
        <title>Microbial stratification in low pH oxic and suboxic macroscopic growths along an acid mine drainage.</title>
        <authorList>
            <person name="Mendez-Garcia C."/>
            <person name="Mesa V."/>
            <person name="Sprenger R.R."/>
            <person name="Richter M."/>
            <person name="Diez M.S."/>
            <person name="Solano J."/>
            <person name="Bargiela R."/>
            <person name="Golyshina O.V."/>
            <person name="Manteca A."/>
            <person name="Ramos J.L."/>
            <person name="Gallego J.R."/>
            <person name="Llorente I."/>
            <person name="Martins Dos Santos V.A."/>
            <person name="Jensen O.N."/>
            <person name="Pelaez A.I."/>
            <person name="Sanchez J."/>
            <person name="Ferrer M."/>
        </authorList>
    </citation>
    <scope>NUCLEOTIDE SEQUENCE</scope>
</reference>
<dbReference type="GO" id="GO:0008935">
    <property type="term" value="F:1,4-dihydroxy-2-naphthoyl-CoA synthase activity"/>
    <property type="evidence" value="ECO:0007669"/>
    <property type="project" value="TreeGrafter"/>
</dbReference>
<name>T1CRV7_9ZZZZ</name>
<dbReference type="CDD" id="cd06558">
    <property type="entry name" value="crotonase-like"/>
    <property type="match status" value="1"/>
</dbReference>
<dbReference type="PROSITE" id="PS00166">
    <property type="entry name" value="ENOYL_COA_HYDRATASE"/>
    <property type="match status" value="1"/>
</dbReference>
<dbReference type="InterPro" id="IPR018376">
    <property type="entry name" value="Enoyl-CoA_hyd/isom_CS"/>
</dbReference>
<protein>
    <submittedName>
        <fullName evidence="1">Naphthoate synthase</fullName>
    </submittedName>
</protein>
<feature type="non-terminal residue" evidence="1">
    <location>
        <position position="1"/>
    </location>
</feature>